<reference evidence="2 3" key="1">
    <citation type="submission" date="2015-11" db="EMBL/GenBank/DDBJ databases">
        <title>Ensifer anhuiense sp. nov., an effective nitrogen fixation bacterium with Glycine soja.</title>
        <authorList>
            <person name="Yan H."/>
            <person name="Chen W."/>
        </authorList>
    </citation>
    <scope>NUCLEOTIDE SEQUENCE [LARGE SCALE GENOMIC DNA]</scope>
    <source>
        <strain evidence="2 3">LMG 7837</strain>
    </source>
</reference>
<evidence type="ECO:0008006" key="4">
    <source>
        <dbReference type="Google" id="ProtNLM"/>
    </source>
</evidence>
<feature type="transmembrane region" description="Helical" evidence="1">
    <location>
        <begin position="64"/>
        <end position="90"/>
    </location>
</feature>
<dbReference type="EMBL" id="LNQB01000093">
    <property type="protein sequence ID" value="OAP38806.1"/>
    <property type="molecule type" value="Genomic_DNA"/>
</dbReference>
<name>A0A178XUF9_SINSA</name>
<keyword evidence="1" id="KW-0812">Transmembrane</keyword>
<feature type="transmembrane region" description="Helical" evidence="1">
    <location>
        <begin position="20"/>
        <end position="43"/>
    </location>
</feature>
<dbReference type="OrthoDB" id="7843623at2"/>
<gene>
    <name evidence="2" type="ORF">ATB98_05135</name>
</gene>
<keyword evidence="3" id="KW-1185">Reference proteome</keyword>
<evidence type="ECO:0000313" key="2">
    <source>
        <dbReference type="EMBL" id="OAP38806.1"/>
    </source>
</evidence>
<keyword evidence="1" id="KW-1133">Transmembrane helix</keyword>
<sequence length="145" mass="16217">MLHDSAHVPKPSLTEVLFNWFLRLVSASCFWFALSYWAMLIGFSHGGAARFDLLSPEWRAAATALAVVYPVAAMGLWLLVSWGPVVWVVAAAIEVAMDKFYPGIFGPRPLLFVLHAAVAVTFVLFRAALLFQRWRQARKVRVDSP</sequence>
<comment type="caution">
    <text evidence="2">The sequence shown here is derived from an EMBL/GenBank/DDBJ whole genome shotgun (WGS) entry which is preliminary data.</text>
</comment>
<accession>A0A178XUF9</accession>
<keyword evidence="1" id="KW-0472">Membrane</keyword>
<dbReference type="Pfam" id="PF19660">
    <property type="entry name" value="DUF6163"/>
    <property type="match status" value="1"/>
</dbReference>
<dbReference type="Proteomes" id="UP000078507">
    <property type="component" value="Unassembled WGS sequence"/>
</dbReference>
<evidence type="ECO:0000256" key="1">
    <source>
        <dbReference type="SAM" id="Phobius"/>
    </source>
</evidence>
<dbReference type="InterPro" id="IPR046161">
    <property type="entry name" value="DUF6163"/>
</dbReference>
<organism evidence="2 3">
    <name type="scientific">Sinorhizobium saheli</name>
    <dbReference type="NCBI Taxonomy" id="36856"/>
    <lineage>
        <taxon>Bacteria</taxon>
        <taxon>Pseudomonadati</taxon>
        <taxon>Pseudomonadota</taxon>
        <taxon>Alphaproteobacteria</taxon>
        <taxon>Hyphomicrobiales</taxon>
        <taxon>Rhizobiaceae</taxon>
        <taxon>Sinorhizobium/Ensifer group</taxon>
        <taxon>Sinorhizobium</taxon>
    </lineage>
</organism>
<dbReference type="STRING" id="36856.ATB98_05135"/>
<protein>
    <recommendedName>
        <fullName evidence="4">Transmemrbane protein</fullName>
    </recommendedName>
</protein>
<feature type="transmembrane region" description="Helical" evidence="1">
    <location>
        <begin position="110"/>
        <end position="131"/>
    </location>
</feature>
<dbReference type="AlphaFoldDB" id="A0A178XUF9"/>
<proteinExistence type="predicted"/>
<evidence type="ECO:0000313" key="3">
    <source>
        <dbReference type="Proteomes" id="UP000078507"/>
    </source>
</evidence>
<dbReference type="RefSeq" id="WP_066878245.1">
    <property type="nucleotide sequence ID" value="NZ_LNQB01000093.1"/>
</dbReference>